<dbReference type="AlphaFoldDB" id="A0A3N4RQ07"/>
<accession>A0A3N4RQ07</accession>
<dbReference type="RefSeq" id="WP_123818533.1">
    <property type="nucleotide sequence ID" value="NZ_RKQG01000001.1"/>
</dbReference>
<reference evidence="1 2" key="1">
    <citation type="submission" date="2018-11" db="EMBL/GenBank/DDBJ databases">
        <title>Sequencing the genomes of 1000 actinobacteria strains.</title>
        <authorList>
            <person name="Klenk H.-P."/>
        </authorList>
    </citation>
    <scope>NUCLEOTIDE SEQUENCE [LARGE SCALE GENOMIC DNA]</scope>
    <source>
        <strain evidence="1 2">DSM 44781</strain>
    </source>
</reference>
<name>A0A3N4RQ07_9ACTN</name>
<gene>
    <name evidence="1" type="ORF">EDD38_3248</name>
</gene>
<dbReference type="EMBL" id="RKQG01000001">
    <property type="protein sequence ID" value="RPE34906.1"/>
    <property type="molecule type" value="Genomic_DNA"/>
</dbReference>
<dbReference type="Proteomes" id="UP000266906">
    <property type="component" value="Unassembled WGS sequence"/>
</dbReference>
<sequence>MTTPTPTPVPRPPVVPVPENLILVKGDQAQGKGNEIFGIWPSGYVRQITAAEYRAWGNPAPTHQIAFGADDEFNQLAAYDRALRA</sequence>
<proteinExistence type="predicted"/>
<keyword evidence="2" id="KW-1185">Reference proteome</keyword>
<protein>
    <submittedName>
        <fullName evidence="1">Uncharacterized protein</fullName>
    </submittedName>
</protein>
<evidence type="ECO:0000313" key="1">
    <source>
        <dbReference type="EMBL" id="RPE34906.1"/>
    </source>
</evidence>
<evidence type="ECO:0000313" key="2">
    <source>
        <dbReference type="Proteomes" id="UP000266906"/>
    </source>
</evidence>
<organism evidence="1 2">
    <name type="scientific">Kitasatospora cineracea</name>
    <dbReference type="NCBI Taxonomy" id="88074"/>
    <lineage>
        <taxon>Bacteria</taxon>
        <taxon>Bacillati</taxon>
        <taxon>Actinomycetota</taxon>
        <taxon>Actinomycetes</taxon>
        <taxon>Kitasatosporales</taxon>
        <taxon>Streptomycetaceae</taxon>
        <taxon>Kitasatospora</taxon>
    </lineage>
</organism>
<comment type="caution">
    <text evidence="1">The sequence shown here is derived from an EMBL/GenBank/DDBJ whole genome shotgun (WGS) entry which is preliminary data.</text>
</comment>